<dbReference type="InterPro" id="IPR006076">
    <property type="entry name" value="FAD-dep_OxRdtase"/>
</dbReference>
<sequence length="517" mass="55709">MSLIRYILENPATPVEARQAALDRIHRSPGLPTAKGSTEPFWLRDPHPTISKLQSANLPKDADIAIIGSGITGLSVAWKVLHTAKERGVNPPSIVMLEARDACSGATGRNGGHLLETVLEYLDFKKAVGQKAAIKLTRFRLGHLPEMDELARTRPEIRKDSQLRRVEFISVYFDEESFKAAVHSLAEFKKDMPQESSAFASHTGEKLTKELGLSSYAVGAITGPAGAVWPYRLVTHLLAELQRTFAPSFRLETNTPVTGIEAAFLDACLDRPRPYRITTPRGVLRATHVVHCTNGHAGHLVPGLRGRVVPVRGQMSAQGAGARFANQASARSWLINYHQGFDYLTQLPAAEAGTGSGGEMMLGGGLAAARHGGLEEVGVASDDAVDLYVDVHLSGALPVVFGRERWGQSEGVKCMWTGIMGFSADGFPWVGELAESLTGRRRDEAAGGAEWAAVGYSGEGMVHAWLSGKAVAILLLERQGIIPAAAVEEMHGWLPEQLRITEERIERAVISGAVASS</sequence>
<feature type="domain" description="FAD dependent oxidoreductase" evidence="1">
    <location>
        <begin position="63"/>
        <end position="472"/>
    </location>
</feature>
<dbReference type="Gene3D" id="3.50.50.60">
    <property type="entry name" value="FAD/NAD(P)-binding domain"/>
    <property type="match status" value="1"/>
</dbReference>
<evidence type="ECO:0000259" key="1">
    <source>
        <dbReference type="Pfam" id="PF01266"/>
    </source>
</evidence>
<dbReference type="EMBL" id="JAGTJR010000021">
    <property type="protein sequence ID" value="KAH7043916.1"/>
    <property type="molecule type" value="Genomic_DNA"/>
</dbReference>
<reference evidence="2 3" key="1">
    <citation type="journal article" date="2021" name="Nat. Commun.">
        <title>Genetic determinants of endophytism in the Arabidopsis root mycobiome.</title>
        <authorList>
            <person name="Mesny F."/>
            <person name="Miyauchi S."/>
            <person name="Thiergart T."/>
            <person name="Pickel B."/>
            <person name="Atanasova L."/>
            <person name="Karlsson M."/>
            <person name="Huettel B."/>
            <person name="Barry K.W."/>
            <person name="Haridas S."/>
            <person name="Chen C."/>
            <person name="Bauer D."/>
            <person name="Andreopoulos W."/>
            <person name="Pangilinan J."/>
            <person name="LaButti K."/>
            <person name="Riley R."/>
            <person name="Lipzen A."/>
            <person name="Clum A."/>
            <person name="Drula E."/>
            <person name="Henrissat B."/>
            <person name="Kohler A."/>
            <person name="Grigoriev I.V."/>
            <person name="Martin F.M."/>
            <person name="Hacquard S."/>
        </authorList>
    </citation>
    <scope>NUCLEOTIDE SEQUENCE [LARGE SCALE GENOMIC DNA]</scope>
    <source>
        <strain evidence="2 3">MPI-SDFR-AT-0080</strain>
    </source>
</reference>
<dbReference type="Gene3D" id="3.30.9.10">
    <property type="entry name" value="D-Amino Acid Oxidase, subunit A, domain 2"/>
    <property type="match status" value="1"/>
</dbReference>
<organism evidence="2 3">
    <name type="scientific">Macrophomina phaseolina</name>
    <dbReference type="NCBI Taxonomy" id="35725"/>
    <lineage>
        <taxon>Eukaryota</taxon>
        <taxon>Fungi</taxon>
        <taxon>Dikarya</taxon>
        <taxon>Ascomycota</taxon>
        <taxon>Pezizomycotina</taxon>
        <taxon>Dothideomycetes</taxon>
        <taxon>Dothideomycetes incertae sedis</taxon>
        <taxon>Botryosphaeriales</taxon>
        <taxon>Botryosphaeriaceae</taxon>
        <taxon>Macrophomina</taxon>
    </lineage>
</organism>
<dbReference type="Pfam" id="PF01266">
    <property type="entry name" value="DAO"/>
    <property type="match status" value="1"/>
</dbReference>
<comment type="caution">
    <text evidence="2">The sequence shown here is derived from an EMBL/GenBank/DDBJ whole genome shotgun (WGS) entry which is preliminary data.</text>
</comment>
<accession>A0ABQ8G3R5</accession>
<proteinExistence type="predicted"/>
<dbReference type="Proteomes" id="UP000774617">
    <property type="component" value="Unassembled WGS sequence"/>
</dbReference>
<protein>
    <submittedName>
        <fullName evidence="2">FAD dependent oxidoreductase-domain-containing protein</fullName>
    </submittedName>
</protein>
<name>A0ABQ8G3R5_9PEZI</name>
<dbReference type="PANTHER" id="PTHR13847:SF213">
    <property type="entry name" value="DEPENDENT OXIDOREDUCTASE, PUTATIVE-RELATED"/>
    <property type="match status" value="1"/>
</dbReference>
<gene>
    <name evidence="2" type="ORF">B0J12DRAFT_720315</name>
</gene>
<dbReference type="SUPFAM" id="SSF51905">
    <property type="entry name" value="FAD/NAD(P)-binding domain"/>
    <property type="match status" value="1"/>
</dbReference>
<keyword evidence="3" id="KW-1185">Reference proteome</keyword>
<evidence type="ECO:0000313" key="2">
    <source>
        <dbReference type="EMBL" id="KAH7043916.1"/>
    </source>
</evidence>
<dbReference type="InterPro" id="IPR036188">
    <property type="entry name" value="FAD/NAD-bd_sf"/>
</dbReference>
<evidence type="ECO:0000313" key="3">
    <source>
        <dbReference type="Proteomes" id="UP000774617"/>
    </source>
</evidence>
<dbReference type="PANTHER" id="PTHR13847">
    <property type="entry name" value="SARCOSINE DEHYDROGENASE-RELATED"/>
    <property type="match status" value="1"/>
</dbReference>